<name>A0ACC2SLC7_9FUNG</name>
<accession>A0ACC2SLC7</accession>
<comment type="caution">
    <text evidence="1">The sequence shown here is derived from an EMBL/GenBank/DDBJ whole genome shotgun (WGS) entry which is preliminary data.</text>
</comment>
<reference evidence="1" key="1">
    <citation type="submission" date="2022-04" db="EMBL/GenBank/DDBJ databases">
        <title>Genome of the entomopathogenic fungus Entomophthora muscae.</title>
        <authorList>
            <person name="Elya C."/>
            <person name="Lovett B.R."/>
            <person name="Lee E."/>
            <person name="Macias A.M."/>
            <person name="Hajek A.E."/>
            <person name="De Bivort B.L."/>
            <person name="Kasson M.T."/>
            <person name="De Fine Licht H.H."/>
            <person name="Stajich J.E."/>
        </authorList>
    </citation>
    <scope>NUCLEOTIDE SEQUENCE</scope>
    <source>
        <strain evidence="1">Berkeley</strain>
    </source>
</reference>
<proteinExistence type="predicted"/>
<evidence type="ECO:0000313" key="1">
    <source>
        <dbReference type="EMBL" id="KAJ9063074.1"/>
    </source>
</evidence>
<protein>
    <submittedName>
        <fullName evidence="1">Uncharacterized protein</fullName>
    </submittedName>
</protein>
<dbReference type="Proteomes" id="UP001165960">
    <property type="component" value="Unassembled WGS sequence"/>
</dbReference>
<gene>
    <name evidence="1" type="ORF">DSO57_1004006</name>
</gene>
<organism evidence="1 2">
    <name type="scientific">Entomophthora muscae</name>
    <dbReference type="NCBI Taxonomy" id="34485"/>
    <lineage>
        <taxon>Eukaryota</taxon>
        <taxon>Fungi</taxon>
        <taxon>Fungi incertae sedis</taxon>
        <taxon>Zoopagomycota</taxon>
        <taxon>Entomophthoromycotina</taxon>
        <taxon>Entomophthoromycetes</taxon>
        <taxon>Entomophthorales</taxon>
        <taxon>Entomophthoraceae</taxon>
        <taxon>Entomophthora</taxon>
    </lineage>
</organism>
<keyword evidence="2" id="KW-1185">Reference proteome</keyword>
<sequence>MDHHDDQDLDLSDEEGYAKKRKIIQACDACRKKKIKCDGQDNKECSSCATKKVECVYTPTSTKRGPRQGYIETLEKRLELMEKLLQPLKNIELRSFPTPTSGMAENQFSDEYALSRNRGSLSSDGLCIMPQSNARSGESPNFGDIEQYLLNESSLVFPSIPSPPTPPIPVISPEVSEHLISLYFTYQHPLLPIIHRATFLNSFNDNKQCALLLFTIYALASRFSSHPEVCKDPCYSSGEEYITHAKILLESSSYSTPSLPTVQALVLMSLHEFGCNRYPTAWMYSGLAVRMGQHLNLYSIDKKDNKTRFSWVEMETRRRTWFGCCLMDRFISTKTSWPMAIHDEDCNVHLPGDDFKWENSPAATEDGNNPLFHQESSLFSVPEHMYYFGSLVGLMGQVNHYTNRSTQAKESSGFKVDSETLDEMLQTWLNSLPAHLRYSPELFDSQTPEAQMASGAVALLHCLFHTIVIVLHRSNIGRFLNDMTPVDDNHMSAVRCVHSASFITTLSQDVSTHRFIQFVPFYSFALYEAGSIHANRAFCLDPHQAAQSRNELEFIYRTLLSLETYWGICKTYCTSLRGLYALRSSRETISSNSQEGLASTVMSWLVPLKSSFHEWYPYLEKLSKGLDHDFCQIKPSSCVSPHNEVPSNQYMNAFHNGPEIVSQASGVPSLNQGVFEANLLNSGSTGQPLNEASLTNVLGFNPDEALFNNTFDPSAFNYDFGNTNNFMATLNEEAFFNMNLDGSTDAISNQPPASQFQPTDQMPFTSYGMSQQTYPK</sequence>
<dbReference type="EMBL" id="QTSX02004980">
    <property type="protein sequence ID" value="KAJ9063074.1"/>
    <property type="molecule type" value="Genomic_DNA"/>
</dbReference>
<evidence type="ECO:0000313" key="2">
    <source>
        <dbReference type="Proteomes" id="UP001165960"/>
    </source>
</evidence>